<dbReference type="KEGG" id="dti:Desti_1313"/>
<evidence type="ECO:0000313" key="2">
    <source>
        <dbReference type="Proteomes" id="UP000006055"/>
    </source>
</evidence>
<dbReference type="Pfam" id="PF10387">
    <property type="entry name" value="DUF2442"/>
    <property type="match status" value="1"/>
</dbReference>
<dbReference type="Proteomes" id="UP000006055">
    <property type="component" value="Chromosome"/>
</dbReference>
<proteinExistence type="predicted"/>
<protein>
    <recommendedName>
        <fullName evidence="3">DUF2442 domain-containing protein</fullName>
    </recommendedName>
</protein>
<dbReference type="eggNOG" id="ENOG5032YT2">
    <property type="taxonomic scope" value="Bacteria"/>
</dbReference>
<dbReference type="STRING" id="706587.Desti_1313"/>
<organism evidence="1 2">
    <name type="scientific">Desulfomonile tiedjei (strain ATCC 49306 / DSM 6799 / DCB-1)</name>
    <dbReference type="NCBI Taxonomy" id="706587"/>
    <lineage>
        <taxon>Bacteria</taxon>
        <taxon>Pseudomonadati</taxon>
        <taxon>Thermodesulfobacteriota</taxon>
        <taxon>Desulfomonilia</taxon>
        <taxon>Desulfomonilales</taxon>
        <taxon>Desulfomonilaceae</taxon>
        <taxon>Desulfomonile</taxon>
    </lineage>
</organism>
<evidence type="ECO:0000313" key="1">
    <source>
        <dbReference type="EMBL" id="AFM24026.1"/>
    </source>
</evidence>
<dbReference type="RefSeq" id="WP_014809177.1">
    <property type="nucleotide sequence ID" value="NC_018025.1"/>
</dbReference>
<dbReference type="OrthoDB" id="337884at2"/>
<keyword evidence="2" id="KW-1185">Reference proteome</keyword>
<dbReference type="Gene3D" id="3.30.2020.40">
    <property type="entry name" value="Uncharacterised protein PF10387, DUF2442"/>
    <property type="match status" value="1"/>
</dbReference>
<gene>
    <name evidence="1" type="ordered locus">Desti_1313</name>
</gene>
<reference evidence="2" key="1">
    <citation type="submission" date="2012-06" db="EMBL/GenBank/DDBJ databases">
        <title>Complete sequence of chromosome of Desulfomonile tiedjei DSM 6799.</title>
        <authorList>
            <person name="Lucas S."/>
            <person name="Copeland A."/>
            <person name="Lapidus A."/>
            <person name="Glavina del Rio T."/>
            <person name="Dalin E."/>
            <person name="Tice H."/>
            <person name="Bruce D."/>
            <person name="Goodwin L."/>
            <person name="Pitluck S."/>
            <person name="Peters L."/>
            <person name="Ovchinnikova G."/>
            <person name="Zeytun A."/>
            <person name="Lu M."/>
            <person name="Kyrpides N."/>
            <person name="Mavromatis K."/>
            <person name="Ivanova N."/>
            <person name="Brettin T."/>
            <person name="Detter J.C."/>
            <person name="Han C."/>
            <person name="Larimer F."/>
            <person name="Land M."/>
            <person name="Hauser L."/>
            <person name="Markowitz V."/>
            <person name="Cheng J.-F."/>
            <person name="Hugenholtz P."/>
            <person name="Woyke T."/>
            <person name="Wu D."/>
            <person name="Spring S."/>
            <person name="Schroeder M."/>
            <person name="Brambilla E."/>
            <person name="Klenk H.-P."/>
            <person name="Eisen J.A."/>
        </authorList>
    </citation>
    <scope>NUCLEOTIDE SEQUENCE [LARGE SCALE GENOMIC DNA]</scope>
    <source>
        <strain evidence="2">ATCC 49306 / DSM 6799 / DCB-1</strain>
    </source>
</reference>
<dbReference type="AlphaFoldDB" id="I4C385"/>
<name>I4C385_DESTA</name>
<evidence type="ECO:0008006" key="3">
    <source>
        <dbReference type="Google" id="ProtNLM"/>
    </source>
</evidence>
<dbReference type="HOGENOM" id="CLU_177114_1_0_7"/>
<dbReference type="EMBL" id="CP003360">
    <property type="protein sequence ID" value="AFM24026.1"/>
    <property type="molecule type" value="Genomic_DNA"/>
</dbReference>
<dbReference type="InterPro" id="IPR018841">
    <property type="entry name" value="DUF2442"/>
</dbReference>
<sequence length="94" mass="10875">MLIVGIEFGEREFIIELDNGQKIDVPLRLYPRLTYASPDELRNCRFIGDGEGIHWEDLDEDISIENIFSGEGSHESKHSLRKWLKSRNQLTMGV</sequence>
<accession>I4C385</accession>